<dbReference type="AlphaFoldDB" id="A0A504YLE0"/>
<evidence type="ECO:0000256" key="1">
    <source>
        <dbReference type="SAM" id="MobiDB-lite"/>
    </source>
</evidence>
<name>A0A504YLE0_FASGI</name>
<feature type="compositionally biased region" description="Low complexity" evidence="1">
    <location>
        <begin position="476"/>
        <end position="495"/>
    </location>
</feature>
<accession>A0A504YLE0</accession>
<gene>
    <name evidence="3" type="ORF">FGIG_09008</name>
</gene>
<feature type="region of interest" description="Disordered" evidence="1">
    <location>
        <begin position="309"/>
        <end position="380"/>
    </location>
</feature>
<comment type="caution">
    <text evidence="3">The sequence shown here is derived from an EMBL/GenBank/DDBJ whole genome shotgun (WGS) entry which is preliminary data.</text>
</comment>
<feature type="compositionally biased region" description="Polar residues" evidence="1">
    <location>
        <begin position="262"/>
        <end position="279"/>
    </location>
</feature>
<feature type="compositionally biased region" description="Basic residues" evidence="1">
    <location>
        <begin position="496"/>
        <end position="506"/>
    </location>
</feature>
<dbReference type="STRING" id="46835.A0A504YLE0"/>
<evidence type="ECO:0000313" key="4">
    <source>
        <dbReference type="Proteomes" id="UP000316759"/>
    </source>
</evidence>
<feature type="compositionally biased region" description="Polar residues" evidence="1">
    <location>
        <begin position="359"/>
        <end position="371"/>
    </location>
</feature>
<dbReference type="EMBL" id="SUNJ01008378">
    <property type="protein sequence ID" value="TPP61285.1"/>
    <property type="molecule type" value="Genomic_DNA"/>
</dbReference>
<keyword evidence="2" id="KW-1133">Transmembrane helix</keyword>
<keyword evidence="2" id="KW-0812">Transmembrane</keyword>
<feature type="region of interest" description="Disordered" evidence="1">
    <location>
        <begin position="394"/>
        <end position="414"/>
    </location>
</feature>
<feature type="compositionally biased region" description="Basic and acidic residues" evidence="1">
    <location>
        <begin position="51"/>
        <end position="74"/>
    </location>
</feature>
<feature type="compositionally biased region" description="Basic residues" evidence="1">
    <location>
        <begin position="327"/>
        <end position="337"/>
    </location>
</feature>
<organism evidence="3 4">
    <name type="scientific">Fasciola gigantica</name>
    <name type="common">Giant liver fluke</name>
    <dbReference type="NCBI Taxonomy" id="46835"/>
    <lineage>
        <taxon>Eukaryota</taxon>
        <taxon>Metazoa</taxon>
        <taxon>Spiralia</taxon>
        <taxon>Lophotrochozoa</taxon>
        <taxon>Platyhelminthes</taxon>
        <taxon>Trematoda</taxon>
        <taxon>Digenea</taxon>
        <taxon>Plagiorchiida</taxon>
        <taxon>Echinostomata</taxon>
        <taxon>Echinostomatoidea</taxon>
        <taxon>Fasciolidae</taxon>
        <taxon>Fasciola</taxon>
    </lineage>
</organism>
<feature type="region of interest" description="Disordered" evidence="1">
    <location>
        <begin position="466"/>
        <end position="506"/>
    </location>
</feature>
<feature type="region of interest" description="Disordered" evidence="1">
    <location>
        <begin position="46"/>
        <end position="138"/>
    </location>
</feature>
<reference evidence="3 4" key="1">
    <citation type="submission" date="2019-04" db="EMBL/GenBank/DDBJ databases">
        <title>Annotation for the trematode Fasciola gigantica.</title>
        <authorList>
            <person name="Choi Y.-J."/>
        </authorList>
    </citation>
    <scope>NUCLEOTIDE SEQUENCE [LARGE SCALE GENOMIC DNA]</scope>
    <source>
        <strain evidence="3">Uganda_cow_1</strain>
    </source>
</reference>
<evidence type="ECO:0000313" key="3">
    <source>
        <dbReference type="EMBL" id="TPP61285.1"/>
    </source>
</evidence>
<feature type="region of interest" description="Disordered" evidence="1">
    <location>
        <begin position="197"/>
        <end position="279"/>
    </location>
</feature>
<keyword evidence="2" id="KW-0472">Membrane</keyword>
<feature type="compositionally biased region" description="Polar residues" evidence="1">
    <location>
        <begin position="87"/>
        <end position="110"/>
    </location>
</feature>
<dbReference type="Proteomes" id="UP000316759">
    <property type="component" value="Unassembled WGS sequence"/>
</dbReference>
<keyword evidence="4" id="KW-1185">Reference proteome</keyword>
<feature type="transmembrane region" description="Helical" evidence="2">
    <location>
        <begin position="12"/>
        <end position="36"/>
    </location>
</feature>
<dbReference type="OrthoDB" id="6255097at2759"/>
<proteinExistence type="predicted"/>
<evidence type="ECO:0000256" key="2">
    <source>
        <dbReference type="SAM" id="Phobius"/>
    </source>
</evidence>
<protein>
    <submittedName>
        <fullName evidence="3">Uncharacterized protein</fullName>
    </submittedName>
</protein>
<feature type="compositionally biased region" description="Basic residues" evidence="1">
    <location>
        <begin position="215"/>
        <end position="225"/>
    </location>
</feature>
<sequence length="506" mass="54958">MIFSESQSLVSFFCCDTVVLVAAVFTVLLLLLTYYFKRRYSNDFPGQISRSPEETSVPRKATSPERDVSGDVPRRTSGRRRRREDNTASPRSPHQQMLPSCPSQVHSVTTPIVAPTETDPKAKFRSSSTDVREQTAVSKPVVHIKKSVHSSLSKSDEVLHSTKKSPVLTKSAVESNPMTLAAVPLNSSVLISPKQPVATVTADSAGEWRDVTPRRRERRRSRHSSKQSESGTPVSSVKQNFPPPSEIPVPTRAAVDPAVESQAFSTTQPREPSSTSVLRQSCLELDTSSKMGKEMGPHSQMVSLEAQTLSNEPDKPDPGTSQGKSSKPTKAKRKRRGVAAPKPDVVVPQPNSPHPPSSLGLSTESTGNHQRATPDDSEYEMVDISGHQTVIIPATESDPDNSLGTDWSLAQPIPQTGDIHEFPCLPGTESQFAIVHPSGSDDHLECGQHPLAKCLLSSALNDLVEEDSTANRRNSKLPPEVTTTTDTAHVPTTKTTVKRSKARKAD</sequence>